<dbReference type="STRING" id="1654360.EA58_00160"/>
<accession>A0A066RSU7</accession>
<dbReference type="OrthoDB" id="9801669at2"/>
<organism evidence="8 9">
    <name type="scientific">Photobacterium galatheae</name>
    <dbReference type="NCBI Taxonomy" id="1654360"/>
    <lineage>
        <taxon>Bacteria</taxon>
        <taxon>Pseudomonadati</taxon>
        <taxon>Pseudomonadota</taxon>
        <taxon>Gammaproteobacteria</taxon>
        <taxon>Vibrionales</taxon>
        <taxon>Vibrionaceae</taxon>
        <taxon>Photobacterium</taxon>
    </lineage>
</organism>
<dbReference type="RefSeq" id="WP_036747501.1">
    <property type="nucleotide sequence ID" value="NZ_JAGSGC010000021.1"/>
</dbReference>
<dbReference type="EMBL" id="JMIB01000001">
    <property type="protein sequence ID" value="KDM93535.1"/>
    <property type="molecule type" value="Genomic_DNA"/>
</dbReference>
<evidence type="ECO:0000313" key="8">
    <source>
        <dbReference type="EMBL" id="KDM93535.1"/>
    </source>
</evidence>
<dbReference type="InterPro" id="IPR000182">
    <property type="entry name" value="GNAT_dom"/>
</dbReference>
<keyword evidence="9" id="KW-1185">Reference proteome</keyword>
<comment type="catalytic activity">
    <reaction evidence="5">
        <text>N-terminal L-alanyl-[ribosomal protein uS5] + acetyl-CoA = N-terminal N(alpha)-acetyl-L-alanyl-[ribosomal protein uS5] + CoA + H(+)</text>
        <dbReference type="Rhea" id="RHEA:43752"/>
        <dbReference type="Rhea" id="RHEA-COMP:10672"/>
        <dbReference type="Rhea" id="RHEA-COMP:10673"/>
        <dbReference type="ChEBI" id="CHEBI:15378"/>
        <dbReference type="ChEBI" id="CHEBI:57287"/>
        <dbReference type="ChEBI" id="CHEBI:57288"/>
        <dbReference type="ChEBI" id="CHEBI:64718"/>
        <dbReference type="ChEBI" id="CHEBI:83683"/>
        <dbReference type="EC" id="2.3.1.267"/>
    </reaction>
</comment>
<evidence type="ECO:0000259" key="7">
    <source>
        <dbReference type="PROSITE" id="PS51186"/>
    </source>
</evidence>
<dbReference type="NCBIfam" id="NF008072">
    <property type="entry name" value="PRK10809.1"/>
    <property type="match status" value="1"/>
</dbReference>
<dbReference type="FunFam" id="3.40.630.30:FF:000005">
    <property type="entry name" value="Ribosomal protein alanine acetyltransferase"/>
    <property type="match status" value="1"/>
</dbReference>
<dbReference type="SUPFAM" id="SSF55729">
    <property type="entry name" value="Acyl-CoA N-acyltransferases (Nat)"/>
    <property type="match status" value="1"/>
</dbReference>
<dbReference type="InterPro" id="IPR051531">
    <property type="entry name" value="N-acetyltransferase"/>
</dbReference>
<gene>
    <name evidence="8" type="ORF">EA58_00160</name>
</gene>
<dbReference type="PANTHER" id="PTHR43792">
    <property type="entry name" value="GNAT FAMILY, PUTATIVE (AFU_ORTHOLOGUE AFUA_3G00765)-RELATED-RELATED"/>
    <property type="match status" value="1"/>
</dbReference>
<evidence type="ECO:0000313" key="9">
    <source>
        <dbReference type="Proteomes" id="UP000027192"/>
    </source>
</evidence>
<dbReference type="Proteomes" id="UP000027192">
    <property type="component" value="Unassembled WGS sequence"/>
</dbReference>
<dbReference type="PANTHER" id="PTHR43792:SF8">
    <property type="entry name" value="[RIBOSOMAL PROTEIN US5]-ALANINE N-ACETYLTRANSFERASE"/>
    <property type="match status" value="1"/>
</dbReference>
<protein>
    <recommendedName>
        <fullName evidence="6">[Ribosomal protein uS5]-alanine N-acetyltransferase</fullName>
        <ecNumber evidence="4">2.3.1.267</ecNumber>
    </recommendedName>
</protein>
<dbReference type="PROSITE" id="PS51186">
    <property type="entry name" value="GNAT"/>
    <property type="match status" value="1"/>
</dbReference>
<evidence type="ECO:0000256" key="1">
    <source>
        <dbReference type="ARBA" id="ARBA00022679"/>
    </source>
</evidence>
<dbReference type="Pfam" id="PF13302">
    <property type="entry name" value="Acetyltransf_3"/>
    <property type="match status" value="1"/>
</dbReference>
<dbReference type="GO" id="GO:0008999">
    <property type="term" value="F:protein-N-terminal-alanine acetyltransferase activity"/>
    <property type="evidence" value="ECO:0007669"/>
    <property type="project" value="UniProtKB-EC"/>
</dbReference>
<sequence length="181" mass="20542">MKMIVTPRTTLEILPAEDAALLLAYYQENQAHLAPWEPIRDENYLTLPNWQTQLAHAQAAFDAGSEYRFVALNHSRTEVVGVCNFTGVARGPFQACYLGYSIAKKYEGQGLMQDILEAALDYMFHEVGLNRVMANYMPANERSGHVLEKLGFEKEGYARRYLKIAGQWEDHVLTARVKADK</sequence>
<evidence type="ECO:0000256" key="3">
    <source>
        <dbReference type="ARBA" id="ARBA00038502"/>
    </source>
</evidence>
<dbReference type="Gene3D" id="3.40.630.30">
    <property type="match status" value="1"/>
</dbReference>
<dbReference type="InterPro" id="IPR016181">
    <property type="entry name" value="Acyl_CoA_acyltransferase"/>
</dbReference>
<evidence type="ECO:0000256" key="6">
    <source>
        <dbReference type="ARBA" id="ARBA00074015"/>
    </source>
</evidence>
<comment type="caution">
    <text evidence="8">The sequence shown here is derived from an EMBL/GenBank/DDBJ whole genome shotgun (WGS) entry which is preliminary data.</text>
</comment>
<comment type="similarity">
    <text evidence="3">Belongs to the acetyltransferase family. RimJ subfamily.</text>
</comment>
<evidence type="ECO:0000256" key="4">
    <source>
        <dbReference type="ARBA" id="ARBA00039124"/>
    </source>
</evidence>
<evidence type="ECO:0000256" key="5">
    <source>
        <dbReference type="ARBA" id="ARBA00048922"/>
    </source>
</evidence>
<dbReference type="AlphaFoldDB" id="A0A066RSU7"/>
<keyword evidence="1 8" id="KW-0808">Transferase</keyword>
<keyword evidence="2" id="KW-0012">Acyltransferase</keyword>
<feature type="domain" description="N-acetyltransferase" evidence="7">
    <location>
        <begin position="23"/>
        <end position="174"/>
    </location>
</feature>
<reference evidence="8 9" key="1">
    <citation type="submission" date="2014-04" db="EMBL/GenBank/DDBJ databases">
        <title>Draft genome sequence of Photobacterium halotolerans S2753: a solonamide, ngercheumicin and holomycin producer.</title>
        <authorList>
            <person name="Machado H.R."/>
            <person name="Gram L."/>
        </authorList>
    </citation>
    <scope>NUCLEOTIDE SEQUENCE [LARGE SCALE GENOMIC DNA]</scope>
    <source>
        <strain evidence="8 9">S2753</strain>
    </source>
</reference>
<name>A0A066RSU7_9GAMM</name>
<dbReference type="EC" id="2.3.1.267" evidence="4"/>
<evidence type="ECO:0000256" key="2">
    <source>
        <dbReference type="ARBA" id="ARBA00023315"/>
    </source>
</evidence>
<dbReference type="GO" id="GO:0005737">
    <property type="term" value="C:cytoplasm"/>
    <property type="evidence" value="ECO:0007669"/>
    <property type="project" value="TreeGrafter"/>
</dbReference>
<proteinExistence type="inferred from homology"/>